<evidence type="ECO:0000313" key="2">
    <source>
        <dbReference type="Proteomes" id="UP000515135"/>
    </source>
</evidence>
<keyword evidence="1" id="KW-0732">Signal</keyword>
<name>A0A6P5A141_BRABE</name>
<dbReference type="RefSeq" id="XP_019636922.1">
    <property type="nucleotide sequence ID" value="XM_019781363.1"/>
</dbReference>
<keyword evidence="2" id="KW-1185">Reference proteome</keyword>
<evidence type="ECO:0000313" key="3">
    <source>
        <dbReference type="RefSeq" id="XP_019636922.1"/>
    </source>
</evidence>
<organism evidence="2 3">
    <name type="scientific">Branchiostoma belcheri</name>
    <name type="common">Amphioxus</name>
    <dbReference type="NCBI Taxonomy" id="7741"/>
    <lineage>
        <taxon>Eukaryota</taxon>
        <taxon>Metazoa</taxon>
        <taxon>Chordata</taxon>
        <taxon>Cephalochordata</taxon>
        <taxon>Leptocardii</taxon>
        <taxon>Amphioxiformes</taxon>
        <taxon>Branchiostomatidae</taxon>
        <taxon>Branchiostoma</taxon>
    </lineage>
</organism>
<gene>
    <name evidence="3" type="primary">LOC109479401</name>
</gene>
<evidence type="ECO:0000256" key="1">
    <source>
        <dbReference type="SAM" id="SignalP"/>
    </source>
</evidence>
<dbReference type="OrthoDB" id="10077626at2759"/>
<proteinExistence type="predicted"/>
<dbReference type="AlphaFoldDB" id="A0A6P5A141"/>
<reference evidence="3" key="1">
    <citation type="submission" date="2025-08" db="UniProtKB">
        <authorList>
            <consortium name="RefSeq"/>
        </authorList>
    </citation>
    <scope>IDENTIFICATION</scope>
    <source>
        <tissue evidence="3">Gonad</tissue>
    </source>
</reference>
<sequence length="303" mass="33743">MRIYLVLVLCLAGAACGRSVQEVENLLETLREALETVEDREYEETQNKAPITIWDRRAEGETETVKVSENGVVFAETISFDDEHQCETLHVPAHNGRAEVDIRHCFKEKEPSQDTTGMSMYCLTKNSRCYLLRLAEEGEPGLKEQEKGVDQFESKDNPVLDATGIEVHANRWVVTGVADRSKLPEVLASFKPDFKVFFADHLGDDAVILTDDGGDETDDKRNLIQGCPNGGIPRPMYAVSSPAGCEYLVFCPRDSSGNAQCPRRHVTDTFFMSCLCCPGVTDRHKCLYCNNLNCNFDQGTGVC</sequence>
<dbReference type="PROSITE" id="PS51257">
    <property type="entry name" value="PROKAR_LIPOPROTEIN"/>
    <property type="match status" value="1"/>
</dbReference>
<dbReference type="KEGG" id="bbel:109479401"/>
<dbReference type="Proteomes" id="UP000515135">
    <property type="component" value="Unplaced"/>
</dbReference>
<feature type="chain" id="PRO_5027768088" evidence="1">
    <location>
        <begin position="18"/>
        <end position="303"/>
    </location>
</feature>
<feature type="signal peptide" evidence="1">
    <location>
        <begin position="1"/>
        <end position="17"/>
    </location>
</feature>
<protein>
    <submittedName>
        <fullName evidence="3">Uncharacterized protein LOC109479401</fullName>
    </submittedName>
</protein>
<accession>A0A6P5A141</accession>
<dbReference type="GeneID" id="109479401"/>